<feature type="transmembrane region" description="Helical" evidence="2">
    <location>
        <begin position="490"/>
        <end position="513"/>
    </location>
</feature>
<comment type="caution">
    <text evidence="4">The sequence shown here is derived from an EMBL/GenBank/DDBJ whole genome shotgun (WGS) entry which is preliminary data.</text>
</comment>
<feature type="compositionally biased region" description="Basic residues" evidence="1">
    <location>
        <begin position="98"/>
        <end position="110"/>
    </location>
</feature>
<feature type="transmembrane region" description="Helical" evidence="2">
    <location>
        <begin position="519"/>
        <end position="539"/>
    </location>
</feature>
<proteinExistence type="predicted"/>
<dbReference type="InterPro" id="IPR025605">
    <property type="entry name" value="OST-HTH/LOTUS_dom"/>
</dbReference>
<feature type="compositionally biased region" description="Low complexity" evidence="1">
    <location>
        <begin position="200"/>
        <end position="213"/>
    </location>
</feature>
<feature type="compositionally biased region" description="Basic and acidic residues" evidence="1">
    <location>
        <begin position="379"/>
        <end position="391"/>
    </location>
</feature>
<accession>A0AAV4G9E4</accession>
<dbReference type="EMBL" id="BMAT01004809">
    <property type="protein sequence ID" value="GFR81170.1"/>
    <property type="molecule type" value="Genomic_DNA"/>
</dbReference>
<evidence type="ECO:0000259" key="3">
    <source>
        <dbReference type="PROSITE" id="PS51644"/>
    </source>
</evidence>
<keyword evidence="2" id="KW-0812">Transmembrane</keyword>
<evidence type="ECO:0000313" key="4">
    <source>
        <dbReference type="EMBL" id="GFR81170.1"/>
    </source>
</evidence>
<keyword evidence="2" id="KW-1133">Transmembrane helix</keyword>
<feature type="region of interest" description="Disordered" evidence="1">
    <location>
        <begin position="309"/>
        <end position="334"/>
    </location>
</feature>
<organism evidence="4 5">
    <name type="scientific">Elysia marginata</name>
    <dbReference type="NCBI Taxonomy" id="1093978"/>
    <lineage>
        <taxon>Eukaryota</taxon>
        <taxon>Metazoa</taxon>
        <taxon>Spiralia</taxon>
        <taxon>Lophotrochozoa</taxon>
        <taxon>Mollusca</taxon>
        <taxon>Gastropoda</taxon>
        <taxon>Heterobranchia</taxon>
        <taxon>Euthyneura</taxon>
        <taxon>Panpulmonata</taxon>
        <taxon>Sacoglossa</taxon>
        <taxon>Placobranchoidea</taxon>
        <taxon>Plakobranchidae</taxon>
        <taxon>Elysia</taxon>
    </lineage>
</organism>
<evidence type="ECO:0000256" key="2">
    <source>
        <dbReference type="SAM" id="Phobius"/>
    </source>
</evidence>
<feature type="region of interest" description="Disordered" evidence="1">
    <location>
        <begin position="95"/>
        <end position="224"/>
    </location>
</feature>
<dbReference type="Pfam" id="PF12872">
    <property type="entry name" value="OST-HTH"/>
    <property type="match status" value="1"/>
</dbReference>
<dbReference type="AlphaFoldDB" id="A0AAV4G9E4"/>
<feature type="compositionally biased region" description="Gly residues" evidence="1">
    <location>
        <begin position="111"/>
        <end position="133"/>
    </location>
</feature>
<dbReference type="Proteomes" id="UP000762676">
    <property type="component" value="Unassembled WGS sequence"/>
</dbReference>
<sequence length="542" mass="59793">MDEDKKRAVFEQLKIELRSILLSSKDGVPEHLILSDYEMLSCQRLPYKTLGYRSVAALLGDMPDVAREIRLASGDVIYKAVSNESTAHIQRLVGNQKSAKKKPGRGRGAARGRGGIVRGGFARGGRGGRGGSFRGSLTSRFAGSDRGRGGSFAPRGARARGGRFHSSPSKENVNPRGFGGPRGMSRSSDHGFAGDVRGFNTTSTLNSNRSNHNPPIAKHEGKPREDIWEDCEEERHEGFMQSPVRQSSSECKQELSPMINLKIGLGSDGQRNVVAGSPIKSPVKHVASSEMDAVTPGGQIDIRRMLEEQKQAKEKAKASKNPLPSNAPSVSERKKVARGFLERCLQSVVKYNKEKGSTPVTENQDQFRKNLPPRFMKQQKQDKHHNAEDSTPKFSPEKMPQLQEQRALHTITSKNWEPPEDGPRYLEAYYKYFADRGESAPQIKVVMGRVKRERGFYGQLHYEGVCHFPLGIEFYSIEEKRGEKEKSRQINIATVVAAIAAAVVRVVVVVVVGGGRGEVVVVVVVVVNVPSFFFSFSSVQSH</sequence>
<gene>
    <name evidence="4" type="ORF">ElyMa_002333900</name>
</gene>
<keyword evidence="2" id="KW-0472">Membrane</keyword>
<protein>
    <submittedName>
        <fullName evidence="4">Tudor domain-containing protein 5</fullName>
    </submittedName>
</protein>
<name>A0AAV4G9E4_9GAST</name>
<evidence type="ECO:0000313" key="5">
    <source>
        <dbReference type="Proteomes" id="UP000762676"/>
    </source>
</evidence>
<dbReference type="CDD" id="cd09972">
    <property type="entry name" value="LOTUS_TDRD_OSKAR"/>
    <property type="match status" value="1"/>
</dbReference>
<feature type="region of interest" description="Disordered" evidence="1">
    <location>
        <begin position="376"/>
        <end position="400"/>
    </location>
</feature>
<dbReference type="Gene3D" id="3.30.420.610">
    <property type="entry name" value="LOTUS domain-like"/>
    <property type="match status" value="1"/>
</dbReference>
<reference evidence="4 5" key="1">
    <citation type="journal article" date="2021" name="Elife">
        <title>Chloroplast acquisition without the gene transfer in kleptoplastic sea slugs, Plakobranchus ocellatus.</title>
        <authorList>
            <person name="Maeda T."/>
            <person name="Takahashi S."/>
            <person name="Yoshida T."/>
            <person name="Shimamura S."/>
            <person name="Takaki Y."/>
            <person name="Nagai Y."/>
            <person name="Toyoda A."/>
            <person name="Suzuki Y."/>
            <person name="Arimoto A."/>
            <person name="Ishii H."/>
            <person name="Satoh N."/>
            <person name="Nishiyama T."/>
            <person name="Hasebe M."/>
            <person name="Maruyama T."/>
            <person name="Minagawa J."/>
            <person name="Obokata J."/>
            <person name="Shigenobu S."/>
        </authorList>
    </citation>
    <scope>NUCLEOTIDE SEQUENCE [LARGE SCALE GENOMIC DNA]</scope>
</reference>
<feature type="domain" description="HTH OST-type" evidence="3">
    <location>
        <begin position="9"/>
        <end position="82"/>
    </location>
</feature>
<dbReference type="InterPro" id="IPR041966">
    <property type="entry name" value="LOTUS-like"/>
</dbReference>
<dbReference type="PROSITE" id="PS51644">
    <property type="entry name" value="HTH_OST"/>
    <property type="match status" value="1"/>
</dbReference>
<evidence type="ECO:0000256" key="1">
    <source>
        <dbReference type="SAM" id="MobiDB-lite"/>
    </source>
</evidence>
<keyword evidence="5" id="KW-1185">Reference proteome</keyword>